<sequence length="65" mass="7280">MNRQEILSQAKENFGIEPDWMSDMPDSVLEQYWATLSWVLADTKMAARDKALVAFGAASAIHCGY</sequence>
<evidence type="ECO:0008006" key="3">
    <source>
        <dbReference type="Google" id="ProtNLM"/>
    </source>
</evidence>
<gene>
    <name evidence="1" type="ORF">SAMN05660653_00432</name>
</gene>
<dbReference type="AlphaFoldDB" id="A0A1G6AKD8"/>
<evidence type="ECO:0000313" key="2">
    <source>
        <dbReference type="Proteomes" id="UP000198771"/>
    </source>
</evidence>
<proteinExistence type="predicted"/>
<evidence type="ECO:0000313" key="1">
    <source>
        <dbReference type="EMBL" id="SDB08877.1"/>
    </source>
</evidence>
<name>A0A1G6AKD8_9BACT</name>
<dbReference type="Proteomes" id="UP000198771">
    <property type="component" value="Unassembled WGS sequence"/>
</dbReference>
<dbReference type="SUPFAM" id="SSF69118">
    <property type="entry name" value="AhpD-like"/>
    <property type="match status" value="1"/>
</dbReference>
<dbReference type="InterPro" id="IPR029032">
    <property type="entry name" value="AhpD-like"/>
</dbReference>
<organism evidence="1 2">
    <name type="scientific">Desulfonatronum thiosulfatophilum</name>
    <dbReference type="NCBI Taxonomy" id="617002"/>
    <lineage>
        <taxon>Bacteria</taxon>
        <taxon>Pseudomonadati</taxon>
        <taxon>Thermodesulfobacteriota</taxon>
        <taxon>Desulfovibrionia</taxon>
        <taxon>Desulfovibrionales</taxon>
        <taxon>Desulfonatronaceae</taxon>
        <taxon>Desulfonatronum</taxon>
    </lineage>
</organism>
<keyword evidence="2" id="KW-1185">Reference proteome</keyword>
<dbReference type="OrthoDB" id="9801997at2"/>
<reference evidence="1 2" key="1">
    <citation type="submission" date="2016-10" db="EMBL/GenBank/DDBJ databases">
        <authorList>
            <person name="de Groot N.N."/>
        </authorList>
    </citation>
    <scope>NUCLEOTIDE SEQUENCE [LARGE SCALE GENOMIC DNA]</scope>
    <source>
        <strain evidence="1 2">ASO4-2</strain>
    </source>
</reference>
<accession>A0A1G6AKD8</accession>
<dbReference type="RefSeq" id="WP_092116754.1">
    <property type="nucleotide sequence ID" value="NZ_FMXO01000002.1"/>
</dbReference>
<dbReference type="EMBL" id="FMXO01000002">
    <property type="protein sequence ID" value="SDB08877.1"/>
    <property type="molecule type" value="Genomic_DNA"/>
</dbReference>
<protein>
    <recommendedName>
        <fullName evidence="3">Alkylhydroperoxidase AhpD family core domain-containing protein</fullName>
    </recommendedName>
</protein>